<reference evidence="2 3" key="1">
    <citation type="submission" date="2019-06" db="EMBL/GenBank/DDBJ databases">
        <title>Sequencing the genomes of 1000 actinobacteria strains.</title>
        <authorList>
            <person name="Klenk H.-P."/>
        </authorList>
    </citation>
    <scope>NUCLEOTIDE SEQUENCE [LARGE SCALE GENOMIC DNA]</scope>
    <source>
        <strain evidence="2 3">DSM 102200</strain>
    </source>
</reference>
<protein>
    <submittedName>
        <fullName evidence="2">Tetratricopeptide repeat protein</fullName>
    </submittedName>
</protein>
<dbReference type="EMBL" id="VFOZ01000001">
    <property type="protein sequence ID" value="TQL96751.1"/>
    <property type="molecule type" value="Genomic_DNA"/>
</dbReference>
<dbReference type="Pfam" id="PF14559">
    <property type="entry name" value="TPR_19"/>
    <property type="match status" value="1"/>
</dbReference>
<sequence length="651" mass="70427">MSTAEISGPYPGIRPFTENDQRRFFGRDDAAREVAGLWRRNRITVLYGDSGVGKTSLMRAGVVPAIAPATANVLPVGRVSRASAFPTAALPEQNPYTLALLSSWSPSESPTRVSGMAIGTFLRRQERPDRYGARLPTLVAIDQAERLFRDTDPDPCTQFFDELIEALGRRPDTHLLLALREDHLDALQSVKALKDEPYAQFALPPLDQQGALEAIERPLDDTDRSFAPGVAAKIIGDLRGAVGPGGDDAADTIEPVLLQVMCRRMWDELPDGVRTISHGMVPDVGDTLSAFCSEVLATVAADHDRRPGDLLSWLRGAFLTTPARAAAVREGPDDTRRMANSVVHAMEDQHLIRARWRDGSRWYELQRPQLSGPIARLEGARWPIRTSDAASQLRAAETALAQGDTALARRHAKEAVEACGPGEIRVRAEAESVLGNIAHEERDLKGATDHYRTATSLFEALQDTAAVGRLLSAVGRLQLAQGQRAEAVGQLEAAVGRMPNDPTVQTGLGQALWDAGQPKAALAVLDGVLRRDGDTPEALSTRGEILADLGDAESALRDLDRIDRRSRPSARAARALALATLARVDAARLELDDTVTKAAHSGPVLFRVAQVQRLIGDIHAAAELAARALAAENPPLPPHQRVEATRISRQM</sequence>
<dbReference type="Gene3D" id="3.40.50.300">
    <property type="entry name" value="P-loop containing nucleotide triphosphate hydrolases"/>
    <property type="match status" value="1"/>
</dbReference>
<dbReference type="Gene3D" id="1.25.40.10">
    <property type="entry name" value="Tetratricopeptide repeat domain"/>
    <property type="match status" value="1"/>
</dbReference>
<dbReference type="InterPro" id="IPR011990">
    <property type="entry name" value="TPR-like_helical_dom_sf"/>
</dbReference>
<dbReference type="Pfam" id="PF20703">
    <property type="entry name" value="nSTAND1"/>
    <property type="match status" value="1"/>
</dbReference>
<gene>
    <name evidence="2" type="ORF">FB559_2303</name>
</gene>
<dbReference type="InterPro" id="IPR049052">
    <property type="entry name" value="nSTAND1"/>
</dbReference>
<proteinExistence type="predicted"/>
<feature type="domain" description="Novel STAND NTPase 1" evidence="1">
    <location>
        <begin position="9"/>
        <end position="270"/>
    </location>
</feature>
<keyword evidence="3" id="KW-1185">Reference proteome</keyword>
<name>A0A543CI39_9ACTN</name>
<dbReference type="SUPFAM" id="SSF48452">
    <property type="entry name" value="TPR-like"/>
    <property type="match status" value="1"/>
</dbReference>
<evidence type="ECO:0000313" key="2">
    <source>
        <dbReference type="EMBL" id="TQL96751.1"/>
    </source>
</evidence>
<evidence type="ECO:0000313" key="3">
    <source>
        <dbReference type="Proteomes" id="UP000316096"/>
    </source>
</evidence>
<dbReference type="InterPro" id="IPR027417">
    <property type="entry name" value="P-loop_NTPase"/>
</dbReference>
<dbReference type="Proteomes" id="UP000316096">
    <property type="component" value="Unassembled WGS sequence"/>
</dbReference>
<dbReference type="SUPFAM" id="SSF52540">
    <property type="entry name" value="P-loop containing nucleoside triphosphate hydrolases"/>
    <property type="match status" value="1"/>
</dbReference>
<comment type="caution">
    <text evidence="2">The sequence shown here is derived from an EMBL/GenBank/DDBJ whole genome shotgun (WGS) entry which is preliminary data.</text>
</comment>
<dbReference type="AlphaFoldDB" id="A0A543CI39"/>
<accession>A0A543CI39</accession>
<dbReference type="RefSeq" id="WP_141955571.1">
    <property type="nucleotide sequence ID" value="NZ_VFOZ01000001.1"/>
</dbReference>
<evidence type="ECO:0000259" key="1">
    <source>
        <dbReference type="Pfam" id="PF20703"/>
    </source>
</evidence>
<dbReference type="OrthoDB" id="3204522at2"/>
<organism evidence="2 3">
    <name type="scientific">Actinoallomurus bryophytorum</name>
    <dbReference type="NCBI Taxonomy" id="1490222"/>
    <lineage>
        <taxon>Bacteria</taxon>
        <taxon>Bacillati</taxon>
        <taxon>Actinomycetota</taxon>
        <taxon>Actinomycetes</taxon>
        <taxon>Streptosporangiales</taxon>
        <taxon>Thermomonosporaceae</taxon>
        <taxon>Actinoallomurus</taxon>
    </lineage>
</organism>